<reference evidence="3" key="1">
    <citation type="submission" date="2016-10" db="EMBL/GenBank/DDBJ databases">
        <authorList>
            <person name="Varghese N."/>
            <person name="Submissions S."/>
        </authorList>
    </citation>
    <scope>NUCLEOTIDE SEQUENCE [LARGE SCALE GENOMIC DNA]</scope>
    <source>
        <strain evidence="3">CGMCC 4.3568</strain>
    </source>
</reference>
<dbReference type="EMBL" id="FOKG01000014">
    <property type="protein sequence ID" value="SFB49716.1"/>
    <property type="molecule type" value="Genomic_DNA"/>
</dbReference>
<proteinExistence type="predicted"/>
<evidence type="ECO:0000313" key="2">
    <source>
        <dbReference type="EMBL" id="SFB49716.1"/>
    </source>
</evidence>
<accession>A0A1I1BJA7</accession>
<feature type="compositionally biased region" description="Low complexity" evidence="1">
    <location>
        <begin position="174"/>
        <end position="189"/>
    </location>
</feature>
<feature type="compositionally biased region" description="Low complexity" evidence="1">
    <location>
        <begin position="62"/>
        <end position="71"/>
    </location>
</feature>
<feature type="compositionally biased region" description="Basic residues" evidence="1">
    <location>
        <begin position="87"/>
        <end position="107"/>
    </location>
</feature>
<feature type="region of interest" description="Disordered" evidence="1">
    <location>
        <begin position="50"/>
        <end position="201"/>
    </location>
</feature>
<feature type="region of interest" description="Disordered" evidence="1">
    <location>
        <begin position="1"/>
        <end position="26"/>
    </location>
</feature>
<feature type="compositionally biased region" description="Basic residues" evidence="1">
    <location>
        <begin position="125"/>
        <end position="147"/>
    </location>
</feature>
<protein>
    <submittedName>
        <fullName evidence="2">Uncharacterized protein</fullName>
    </submittedName>
</protein>
<dbReference type="AlphaFoldDB" id="A0A1I1BJA7"/>
<sequence>MPTTTAPRQCLDVDRRSGPADPQQGCRSLNGWNTSVGTCCARPESRALDRQGTSFRTGLRHGGSTRTSSPSRPHRTSRMAASSALRQVRRYLPRSARCRRPRGHRVGGGRDSARWRRGSSIPSLSRRRRRRCGSRARLPTRTRRTRPRSGVGERGRHRGPSTPWRGCPSTVPSTAARRGTPTPRTTRGCGSDRRRPRTRTPCRWHVRVPIRGIRGGVRTEPRGRA</sequence>
<gene>
    <name evidence="2" type="ORF">SAMN05216266_11489</name>
</gene>
<evidence type="ECO:0000256" key="1">
    <source>
        <dbReference type="SAM" id="MobiDB-lite"/>
    </source>
</evidence>
<keyword evidence="3" id="KW-1185">Reference proteome</keyword>
<name>A0A1I1BJA7_9PSEU</name>
<dbReference type="Proteomes" id="UP000243799">
    <property type="component" value="Unassembled WGS sequence"/>
</dbReference>
<evidence type="ECO:0000313" key="3">
    <source>
        <dbReference type="Proteomes" id="UP000243799"/>
    </source>
</evidence>
<organism evidence="2 3">
    <name type="scientific">Amycolatopsis marina</name>
    <dbReference type="NCBI Taxonomy" id="490629"/>
    <lineage>
        <taxon>Bacteria</taxon>
        <taxon>Bacillati</taxon>
        <taxon>Actinomycetota</taxon>
        <taxon>Actinomycetes</taxon>
        <taxon>Pseudonocardiales</taxon>
        <taxon>Pseudonocardiaceae</taxon>
        <taxon>Amycolatopsis</taxon>
    </lineage>
</organism>